<feature type="compositionally biased region" description="Basic and acidic residues" evidence="1">
    <location>
        <begin position="295"/>
        <end position="310"/>
    </location>
</feature>
<name>A0A1A8W4E3_PLAOA</name>
<keyword evidence="2" id="KW-1133">Transmembrane helix</keyword>
<dbReference type="EMBL" id="FLQU01000500">
    <property type="protein sequence ID" value="SBS86540.1"/>
    <property type="molecule type" value="Genomic_DNA"/>
</dbReference>
<feature type="transmembrane region" description="Helical" evidence="2">
    <location>
        <begin position="328"/>
        <end position="347"/>
    </location>
</feature>
<dbReference type="PROSITE" id="PS51257">
    <property type="entry name" value="PROKAR_LIPOPROTEIN"/>
    <property type="match status" value="1"/>
</dbReference>
<feature type="transmembrane region" description="Helical" evidence="2">
    <location>
        <begin position="178"/>
        <end position="199"/>
    </location>
</feature>
<protein>
    <submittedName>
        <fullName evidence="3">Uncharacterized protein</fullName>
    </submittedName>
</protein>
<feature type="transmembrane region" description="Helical" evidence="2">
    <location>
        <begin position="354"/>
        <end position="377"/>
    </location>
</feature>
<accession>A0A1A8W4E3</accession>
<evidence type="ECO:0000256" key="1">
    <source>
        <dbReference type="SAM" id="MobiDB-lite"/>
    </source>
</evidence>
<dbReference type="AlphaFoldDB" id="A0A1A8W4E3"/>
<dbReference type="Proteomes" id="UP000078560">
    <property type="component" value="Unassembled WGS sequence"/>
</dbReference>
<sequence>MSEYKISSSYFSRRNKTLLLICVFFFSCSTHIFKNVFPFLFMLTEGTNRGTSDTIKTKDGSNFERLRNYGNSYGIQEEGGGNTSEPHEDGVLRNERDTLQKGNFIDMVSEQGGHDNENHVGVKQNHGGGGGQVKGKMNNHSIYLYSNVLSLIYMSSLLTYVFILFFDLSKKNYIMNSFYIVNLISHCIIFFILSEIQMYNTNLSYDPYREKRDKVHTISIAHTGDITFEKITPEMKREELNFVFKNYIERRLNVKSFFMDNFMDMSNHFFTTQFHGTPFHRLELEDILRLFGRGEDRESSRGGSGRDGRRNKGSGEPLFEDSEMYNRGYFTMLYAFIVISSICSGYIKIYQKKVLYCIFYVNIGVITSLLILMNSLFKLMAHSLNYVVSNDNYITNISDYIIMFLFIDIFGLLMIFIFSYKWFYQKNLWANLHTIFYNYKYICFYLNRTYYLYTEDKNIDNILVHIDLYEDKNVDISFCAYTNIEKSIFYDYFLRNTPRNNKLNIIEIADRNFKVNCTYKVNPCTDARAIEDTQVIGNTRAVKDTRAVEDTRVIEDTQTGDNANAMETPTAKQPFSRKQNHSYTMKPYKICIETVQSLSALVQDEVKGLTDRQHCVHAEGVHTGGEHTKDKKRIGRMINNYELNDPPVSPIDFGRTDADAADTYITIGDDVGNHIDVESWHFAKGEKKNFQNRESVHFENICEDVNGKRRDYVPSFYQTGESFHKRSCLSSSMRCSKDMEKKDMGKEDMGKENMEKEDMEKEDMNVDSKHIYYKDNYYDVNFVQNKNLEMDSELHKQNNTERYVEDDHYIYREEPIFFESIQHDEINERKEKYLVPKYDEENRCISYDDLELSYDNDSDCDGDGYGDGYAISGSIYCYMFNLNSEVLAIVFFNLIGRRRSRLHALCDILCVYIALDYALLHLCISESIIPTVIISQIPTHLCVKNNESITSAFAIFELVSMVIISLNNYVFGCFLIKEGSVCTICFCNSRDCPYTVSNHDHLLEEKKTHPCDSRSKQYGPDAATSLKCFVPHICIPFPITYCLIVPSSSPCHSHFKKTINL</sequence>
<proteinExistence type="predicted"/>
<feature type="region of interest" description="Disordered" evidence="1">
    <location>
        <begin position="295"/>
        <end position="315"/>
    </location>
</feature>
<gene>
    <name evidence="3" type="ORF">POVCU2_0037770</name>
</gene>
<feature type="region of interest" description="Disordered" evidence="1">
    <location>
        <begin position="739"/>
        <end position="762"/>
    </location>
</feature>
<feature type="transmembrane region" description="Helical" evidence="2">
    <location>
        <begin position="397"/>
        <end position="418"/>
    </location>
</feature>
<evidence type="ECO:0000313" key="4">
    <source>
        <dbReference type="Proteomes" id="UP000078560"/>
    </source>
</evidence>
<evidence type="ECO:0000313" key="3">
    <source>
        <dbReference type="EMBL" id="SBS86540.1"/>
    </source>
</evidence>
<organism evidence="3 4">
    <name type="scientific">Plasmodium ovale curtisi</name>
    <dbReference type="NCBI Taxonomy" id="864141"/>
    <lineage>
        <taxon>Eukaryota</taxon>
        <taxon>Sar</taxon>
        <taxon>Alveolata</taxon>
        <taxon>Apicomplexa</taxon>
        <taxon>Aconoidasida</taxon>
        <taxon>Haemosporida</taxon>
        <taxon>Plasmodiidae</taxon>
        <taxon>Plasmodium</taxon>
        <taxon>Plasmodium (Plasmodium)</taxon>
    </lineage>
</organism>
<feature type="transmembrane region" description="Helical" evidence="2">
    <location>
        <begin position="142"/>
        <end position="166"/>
    </location>
</feature>
<evidence type="ECO:0000256" key="2">
    <source>
        <dbReference type="SAM" id="Phobius"/>
    </source>
</evidence>
<reference evidence="4" key="1">
    <citation type="submission" date="2016-05" db="EMBL/GenBank/DDBJ databases">
        <authorList>
            <person name="Naeem Raeece"/>
        </authorList>
    </citation>
    <scope>NUCLEOTIDE SEQUENCE [LARGE SCALE GENOMIC DNA]</scope>
</reference>
<keyword evidence="2" id="KW-0472">Membrane</keyword>
<keyword evidence="2" id="KW-0812">Transmembrane</keyword>